<organism evidence="1 2">
    <name type="scientific">Corynebacterium liangguodongii</name>
    <dbReference type="NCBI Taxonomy" id="2079535"/>
    <lineage>
        <taxon>Bacteria</taxon>
        <taxon>Bacillati</taxon>
        <taxon>Actinomycetota</taxon>
        <taxon>Actinomycetes</taxon>
        <taxon>Mycobacteriales</taxon>
        <taxon>Corynebacteriaceae</taxon>
        <taxon>Corynebacterium</taxon>
    </lineage>
</organism>
<keyword evidence="1" id="KW-0808">Transferase</keyword>
<evidence type="ECO:0000313" key="2">
    <source>
        <dbReference type="Proteomes" id="UP000244754"/>
    </source>
</evidence>
<reference evidence="2" key="1">
    <citation type="submission" date="2018-01" db="EMBL/GenBank/DDBJ databases">
        <authorList>
            <person name="Li J."/>
        </authorList>
    </citation>
    <scope>NUCLEOTIDE SEQUENCE [LARGE SCALE GENOMIC DNA]</scope>
    <source>
        <strain evidence="2">2184</strain>
    </source>
</reference>
<evidence type="ECO:0000313" key="1">
    <source>
        <dbReference type="EMBL" id="AWB83795.1"/>
    </source>
</evidence>
<dbReference type="InterPro" id="IPR029063">
    <property type="entry name" value="SAM-dependent_MTases_sf"/>
</dbReference>
<dbReference type="GO" id="GO:0032259">
    <property type="term" value="P:methylation"/>
    <property type="evidence" value="ECO:0007669"/>
    <property type="project" value="UniProtKB-KW"/>
</dbReference>
<protein>
    <submittedName>
        <fullName evidence="1">Methyltransferase</fullName>
    </submittedName>
</protein>
<dbReference type="OrthoDB" id="4774874at2"/>
<dbReference type="EMBL" id="CP026948">
    <property type="protein sequence ID" value="AWB83795.1"/>
    <property type="molecule type" value="Genomic_DNA"/>
</dbReference>
<keyword evidence="2" id="KW-1185">Reference proteome</keyword>
<gene>
    <name evidence="1" type="ORF">C3E79_04270</name>
</gene>
<dbReference type="GO" id="GO:0008168">
    <property type="term" value="F:methyltransferase activity"/>
    <property type="evidence" value="ECO:0007669"/>
    <property type="project" value="UniProtKB-KW"/>
</dbReference>
<keyword evidence="1" id="KW-0489">Methyltransferase</keyword>
<proteinExistence type="predicted"/>
<name>A0A2S0WDE2_9CORY</name>
<dbReference type="SUPFAM" id="SSF53335">
    <property type="entry name" value="S-adenosyl-L-methionine-dependent methyltransferases"/>
    <property type="match status" value="1"/>
</dbReference>
<dbReference type="KEGG" id="clia:C3E79_04270"/>
<dbReference type="AlphaFoldDB" id="A0A2S0WDE2"/>
<sequence>MSDYISSRPAPGAAAGVEFARTDAEENALSVPSAATLSLLSALAAGGSAAHGTHGAVAVTPAAGAVGLSILHGLAEKAAVTCIDPEAAHQASAREAFRLAGFPASRARFLTARPLDVMGRLAPASYRLVYLDVDPVEFGPAIDVAWPLVAQGGTVVIAGSLLDGTVADPTRRDRATEAARAADAAAEELSESGAATIARLPLDGGLTLITKR</sequence>
<dbReference type="Proteomes" id="UP000244754">
    <property type="component" value="Chromosome"/>
</dbReference>
<accession>A0A2S0WDE2</accession>
<dbReference type="Gene3D" id="3.40.50.150">
    <property type="entry name" value="Vaccinia Virus protein VP39"/>
    <property type="match status" value="1"/>
</dbReference>